<keyword evidence="2" id="KW-0547">Nucleotide-binding</keyword>
<dbReference type="InterPro" id="IPR038461">
    <property type="entry name" value="Schlafen_AlbA_2_dom_sf"/>
</dbReference>
<dbReference type="EMBL" id="VRSV01000001">
    <property type="protein sequence ID" value="TXK13118.1"/>
    <property type="molecule type" value="Genomic_DNA"/>
</dbReference>
<dbReference type="Proteomes" id="UP000321034">
    <property type="component" value="Unassembled WGS sequence"/>
</dbReference>
<gene>
    <name evidence="2" type="ORF">FVP77_06755</name>
</gene>
<name>A0A5C8I218_9MICO</name>
<proteinExistence type="predicted"/>
<dbReference type="Pfam" id="PF04326">
    <property type="entry name" value="SLFN_AlbA_2"/>
    <property type="match status" value="1"/>
</dbReference>
<reference evidence="2 3" key="1">
    <citation type="submission" date="2019-08" db="EMBL/GenBank/DDBJ databases">
        <authorList>
            <person name="Dong K."/>
        </authorList>
    </citation>
    <scope>NUCLEOTIDE SEQUENCE [LARGE SCALE GENOMIC DNA]</scope>
    <source>
        <strain evidence="2 3">JCM14558</strain>
    </source>
</reference>
<organism evidence="2 3">
    <name type="scientific">Microbacterium hatanonis</name>
    <dbReference type="NCBI Taxonomy" id="404366"/>
    <lineage>
        <taxon>Bacteria</taxon>
        <taxon>Bacillati</taxon>
        <taxon>Actinomycetota</taxon>
        <taxon>Actinomycetes</taxon>
        <taxon>Micrococcales</taxon>
        <taxon>Microbacteriaceae</taxon>
        <taxon>Microbacterium</taxon>
    </lineage>
</organism>
<dbReference type="AlphaFoldDB" id="A0A5C8I218"/>
<dbReference type="InterPro" id="IPR007421">
    <property type="entry name" value="Schlafen_AlbA_2_dom"/>
</dbReference>
<comment type="caution">
    <text evidence="2">The sequence shown here is derived from an EMBL/GenBank/DDBJ whole genome shotgun (WGS) entry which is preliminary data.</text>
</comment>
<accession>A0A5C8I218</accession>
<feature type="domain" description="Schlafen AlbA-2" evidence="1">
    <location>
        <begin position="92"/>
        <end position="217"/>
    </location>
</feature>
<keyword evidence="3" id="KW-1185">Reference proteome</keyword>
<dbReference type="OrthoDB" id="3188432at2"/>
<evidence type="ECO:0000259" key="1">
    <source>
        <dbReference type="Pfam" id="PF04326"/>
    </source>
</evidence>
<evidence type="ECO:0000313" key="3">
    <source>
        <dbReference type="Proteomes" id="UP000321034"/>
    </source>
</evidence>
<dbReference type="GO" id="GO:0005524">
    <property type="term" value="F:ATP binding"/>
    <property type="evidence" value="ECO:0007669"/>
    <property type="project" value="UniProtKB-KW"/>
</dbReference>
<keyword evidence="2" id="KW-0067">ATP-binding</keyword>
<dbReference type="Gene3D" id="3.30.950.30">
    <property type="entry name" value="Schlafen, AAA domain"/>
    <property type="match status" value="1"/>
</dbReference>
<protein>
    <submittedName>
        <fullName evidence="2">ATP-binding protein</fullName>
    </submittedName>
</protein>
<sequence length="485" mass="52924">MQVSRPPESNRLNHPDIASHAKMLAAPDPRPVGISHGRARVGGARSALRARRTVRQYYERVIHTPLHQLLGVGPGPLTEQMIDAAIAQGLVESDRLDWKKHLPAERDFKTSGIVKDVAAFANSGGGILIFGVEENQKAASGRVDAGDLNESYERTIQAVSYSAISPPVIGVRSYKIPAAGNDRLAAIIVPASVDGPHLIFDGNKQSFSAPLRVNSDTQWMNERLLEASYRARFEAARRGHEHLEALYIDMTNSFDPHRNAVLVGVARPRLLSPNPKRRKQPEIAALTAKAQDDAWYWLGQGDYQPLTDVTGYGARPGLRGWIVPPTERVSWRRARAAIFDDGAVGLVWEAGGHRYGANGANLPAHHVPADAVEGFVAALLALIKTVSDDAPAGDVELLVGVEWMPSEYTSAGNERLVFEPAYDFVRGGNSTTTLGGNYRPVHRVVDPSQEETVYLQTVVDVAIDCLNQAGIRHLVRLSTDLPARW</sequence>
<evidence type="ECO:0000313" key="2">
    <source>
        <dbReference type="EMBL" id="TXK13118.1"/>
    </source>
</evidence>